<dbReference type="InterPro" id="IPR002048">
    <property type="entry name" value="EF_hand_dom"/>
</dbReference>
<dbReference type="GO" id="GO:0005509">
    <property type="term" value="F:calcium ion binding"/>
    <property type="evidence" value="ECO:0007669"/>
    <property type="project" value="InterPro"/>
</dbReference>
<keyword evidence="3" id="KW-0677">Repeat</keyword>
<dbReference type="PANTHER" id="PTHR23048">
    <property type="entry name" value="MYOSIN LIGHT CHAIN 1, 3"/>
    <property type="match status" value="1"/>
</dbReference>
<dbReference type="PANTHER" id="PTHR23048:SF0">
    <property type="entry name" value="CALMODULIN LIKE 3"/>
    <property type="match status" value="1"/>
</dbReference>
<protein>
    <recommendedName>
        <fullName evidence="1">Calmodulin</fullName>
    </recommendedName>
</protein>
<feature type="domain" description="EF-hand" evidence="7">
    <location>
        <begin position="8"/>
        <end position="43"/>
    </location>
</feature>
<dbReference type="Gene3D" id="1.10.238.10">
    <property type="entry name" value="EF-hand"/>
    <property type="match status" value="2"/>
</dbReference>
<feature type="domain" description="EF-hand" evidence="7">
    <location>
        <begin position="164"/>
        <end position="199"/>
    </location>
</feature>
<dbReference type="PROSITE" id="PS50222">
    <property type="entry name" value="EF_HAND_2"/>
    <property type="match status" value="2"/>
</dbReference>
<dbReference type="InterPro" id="IPR018247">
    <property type="entry name" value="EF_Hand_1_Ca_BS"/>
</dbReference>
<evidence type="ECO:0000256" key="5">
    <source>
        <dbReference type="ARBA" id="ARBA00022990"/>
    </source>
</evidence>
<organism evidence="8 9">
    <name type="scientific">Plasmodium malariae</name>
    <dbReference type="NCBI Taxonomy" id="5858"/>
    <lineage>
        <taxon>Eukaryota</taxon>
        <taxon>Sar</taxon>
        <taxon>Alveolata</taxon>
        <taxon>Apicomplexa</taxon>
        <taxon>Aconoidasida</taxon>
        <taxon>Haemosporida</taxon>
        <taxon>Plasmodiidae</taxon>
        <taxon>Plasmodium</taxon>
        <taxon>Plasmodium (Plasmodium)</taxon>
    </lineage>
</organism>
<accession>A0A1C3KE76</accession>
<keyword evidence="4" id="KW-0106">Calcium</keyword>
<keyword evidence="2" id="KW-0479">Metal-binding</keyword>
<evidence type="ECO:0000313" key="8">
    <source>
        <dbReference type="EMBL" id="SBT71850.1"/>
    </source>
</evidence>
<name>A0A1C3KE76_PLAMA</name>
<dbReference type="AlphaFoldDB" id="A0A1C3KE76"/>
<evidence type="ECO:0000259" key="7">
    <source>
        <dbReference type="PROSITE" id="PS50222"/>
    </source>
</evidence>
<proteinExistence type="predicted"/>
<evidence type="ECO:0000256" key="3">
    <source>
        <dbReference type="ARBA" id="ARBA00022737"/>
    </source>
</evidence>
<dbReference type="SUPFAM" id="SSF47473">
    <property type="entry name" value="EF-hand"/>
    <property type="match status" value="1"/>
</dbReference>
<dbReference type="InterPro" id="IPR050230">
    <property type="entry name" value="CALM/Myosin/TropC-like"/>
</dbReference>
<dbReference type="EMBL" id="LT594498">
    <property type="protein sequence ID" value="SBT71850.1"/>
    <property type="molecule type" value="Genomic_DNA"/>
</dbReference>
<evidence type="ECO:0000256" key="2">
    <source>
        <dbReference type="ARBA" id="ARBA00022723"/>
    </source>
</evidence>
<reference evidence="8 9" key="1">
    <citation type="submission" date="2016-06" db="EMBL/GenBank/DDBJ databases">
        <authorList>
            <consortium name="Pathogen Informatics"/>
        </authorList>
    </citation>
    <scope>NUCLEOTIDE SEQUENCE [LARGE SCALE GENOMIC DNA]</scope>
    <source>
        <strain evidence="8">PmlGA01</strain>
    </source>
</reference>
<evidence type="ECO:0000256" key="4">
    <source>
        <dbReference type="ARBA" id="ARBA00022837"/>
    </source>
</evidence>
<dbReference type="VEuPathDB" id="PlasmoDB:PmUG01_10042000"/>
<evidence type="ECO:0000256" key="6">
    <source>
        <dbReference type="SAM" id="MobiDB-lite"/>
    </source>
</evidence>
<dbReference type="Proteomes" id="UP000219799">
    <property type="component" value="Chromosome 10"/>
</dbReference>
<dbReference type="SMART" id="SM00054">
    <property type="entry name" value="EFh"/>
    <property type="match status" value="2"/>
</dbReference>
<sequence length="233" mass="27626">MRGVIPEDKIHLMQKNFNIVDSNRDNKIDEHEFKTLLRLLGQTKTEKEIEEIIEKHFEDENDEDKKDKREEDGKNKKDEEDNKNCKSKNYIKKNTVKGIANHERIKSLIAKLNNFSENNKKEDGITNIGNNSLLNNKLIKKKKKKPINFETFMNIFMNTYTEPISLNELVKCFEVFDNEKSGYMDEEKLRYILMNSNERLIDEDIKFFLKSLNLKDINKIDYVLLSKKLKNIS</sequence>
<dbReference type="PROSITE" id="PS00018">
    <property type="entry name" value="EF_HAND_1"/>
    <property type="match status" value="1"/>
</dbReference>
<dbReference type="InterPro" id="IPR011992">
    <property type="entry name" value="EF-hand-dom_pair"/>
</dbReference>
<evidence type="ECO:0000313" key="9">
    <source>
        <dbReference type="Proteomes" id="UP000219799"/>
    </source>
</evidence>
<dbReference type="GO" id="GO:0016460">
    <property type="term" value="C:myosin II complex"/>
    <property type="evidence" value="ECO:0007669"/>
    <property type="project" value="TreeGrafter"/>
</dbReference>
<keyword evidence="5" id="KW-0007">Acetylation</keyword>
<evidence type="ECO:0000256" key="1">
    <source>
        <dbReference type="ARBA" id="ARBA00020786"/>
    </source>
</evidence>
<gene>
    <name evidence="8" type="primary">PmlGA01_100033100</name>
    <name evidence="8" type="ORF">PMLGA01_100033100</name>
</gene>
<feature type="region of interest" description="Disordered" evidence="6">
    <location>
        <begin position="55"/>
        <end position="84"/>
    </location>
</feature>